<feature type="region of interest" description="Disordered" evidence="5">
    <location>
        <begin position="182"/>
        <end position="204"/>
    </location>
</feature>
<evidence type="ECO:0008006" key="8">
    <source>
        <dbReference type="Google" id="ProtNLM"/>
    </source>
</evidence>
<dbReference type="InterPro" id="IPR021109">
    <property type="entry name" value="Peptidase_aspartic_dom_sf"/>
</dbReference>
<keyword evidence="2" id="KW-0548">Nucleotidyltransferase</keyword>
<keyword evidence="1" id="KW-0808">Transferase</keyword>
<evidence type="ECO:0000256" key="4">
    <source>
        <dbReference type="ARBA" id="ARBA00022759"/>
    </source>
</evidence>
<evidence type="ECO:0000256" key="1">
    <source>
        <dbReference type="ARBA" id="ARBA00022679"/>
    </source>
</evidence>
<evidence type="ECO:0000256" key="2">
    <source>
        <dbReference type="ARBA" id="ARBA00022695"/>
    </source>
</evidence>
<proteinExistence type="predicted"/>
<dbReference type="Proteomes" id="UP000069940">
    <property type="component" value="Unassembled WGS sequence"/>
</dbReference>
<evidence type="ECO:0000313" key="7">
    <source>
        <dbReference type="Proteomes" id="UP000069940"/>
    </source>
</evidence>
<dbReference type="GeneID" id="115262041"/>
<protein>
    <recommendedName>
        <fullName evidence="8">Retrotransposon gag domain-containing protein</fullName>
    </recommendedName>
</protein>
<reference evidence="6" key="2">
    <citation type="submission" date="2025-05" db="UniProtKB">
        <authorList>
            <consortium name="EnsemblMetazoa"/>
        </authorList>
    </citation>
    <scope>IDENTIFICATION</scope>
    <source>
        <strain evidence="6">Foshan</strain>
    </source>
</reference>
<evidence type="ECO:0000256" key="3">
    <source>
        <dbReference type="ARBA" id="ARBA00022722"/>
    </source>
</evidence>
<sequence length="451" mass="52220">MSLTTTTEPYVPGSIPFSQYLEQLEFLFEHNNYSEDKYKISFLAVCGTEVFNQVKLLFPGQNVRDLTYRQITDELKKRYDKKDSDVIHTYRFWTRRQGQHEKSEDFVLSIKQLAELCGFGAFKDRAIRDALVIGTYDRQLQKRLFDEEDLTAAKAEKLIVNQELSSDRTRFVNRDDEQRGSIVARLGRRMERGPTQQAYSNRKRSFDRNRPYYYRSRSNGRRDDDRNTEKPFTCSFCHKAGHTKKFCFRLKRKSPRKSKQAVKFIDSPKPSTSHTSGLFKRLKAEMSDDSDDEDSPCMMIAARSKVNEPCYTEAIVQGRRMTLEVDCGSAESVISEALYTRYFSKFPIEQSRKRLYVIDGNRLSILGKVKVSVQLNGLVEDLYLIVLQCDKDFVPLMGRSWLDVFFSGWRNAFAGPVVTNQFVNALTVDGAREDAVADVKHFFGWTDHFGA</sequence>
<keyword evidence="7" id="KW-1185">Reference proteome</keyword>
<dbReference type="PANTHER" id="PTHR37984:SF5">
    <property type="entry name" value="PROTEIN NYNRIN-LIKE"/>
    <property type="match status" value="1"/>
</dbReference>
<reference evidence="7" key="1">
    <citation type="journal article" date="2015" name="Proc. Natl. Acad. Sci. U.S.A.">
        <title>Genome sequence of the Asian Tiger mosquito, Aedes albopictus, reveals insights into its biology, genetics, and evolution.</title>
        <authorList>
            <person name="Chen X.G."/>
            <person name="Jiang X."/>
            <person name="Gu J."/>
            <person name="Xu M."/>
            <person name="Wu Y."/>
            <person name="Deng Y."/>
            <person name="Zhang C."/>
            <person name="Bonizzoni M."/>
            <person name="Dermauw W."/>
            <person name="Vontas J."/>
            <person name="Armbruster P."/>
            <person name="Huang X."/>
            <person name="Yang Y."/>
            <person name="Zhang H."/>
            <person name="He W."/>
            <person name="Peng H."/>
            <person name="Liu Y."/>
            <person name="Wu K."/>
            <person name="Chen J."/>
            <person name="Lirakis M."/>
            <person name="Topalis P."/>
            <person name="Van Leeuwen T."/>
            <person name="Hall A.B."/>
            <person name="Jiang X."/>
            <person name="Thorpe C."/>
            <person name="Mueller R.L."/>
            <person name="Sun C."/>
            <person name="Waterhouse R.M."/>
            <person name="Yan G."/>
            <person name="Tu Z.J."/>
            <person name="Fang X."/>
            <person name="James A.A."/>
        </authorList>
    </citation>
    <scope>NUCLEOTIDE SEQUENCE [LARGE SCALE GENOMIC DNA]</scope>
    <source>
        <strain evidence="7">Foshan</strain>
    </source>
</reference>
<dbReference type="InterPro" id="IPR050951">
    <property type="entry name" value="Retrovirus_Pol_polyprotein"/>
</dbReference>
<dbReference type="RefSeq" id="XP_062710512.1">
    <property type="nucleotide sequence ID" value="XM_062854528.1"/>
</dbReference>
<name>A0ABM1ZGP7_AEDAL</name>
<dbReference type="PANTHER" id="PTHR37984">
    <property type="entry name" value="PROTEIN CBG26694"/>
    <property type="match status" value="1"/>
</dbReference>
<keyword evidence="4" id="KW-0255">Endonuclease</keyword>
<evidence type="ECO:0000256" key="5">
    <source>
        <dbReference type="SAM" id="MobiDB-lite"/>
    </source>
</evidence>
<dbReference type="SUPFAM" id="SSF50630">
    <property type="entry name" value="Acid proteases"/>
    <property type="match status" value="1"/>
</dbReference>
<organism evidence="6 7">
    <name type="scientific">Aedes albopictus</name>
    <name type="common">Asian tiger mosquito</name>
    <name type="synonym">Stegomyia albopicta</name>
    <dbReference type="NCBI Taxonomy" id="7160"/>
    <lineage>
        <taxon>Eukaryota</taxon>
        <taxon>Metazoa</taxon>
        <taxon>Ecdysozoa</taxon>
        <taxon>Arthropoda</taxon>
        <taxon>Hexapoda</taxon>
        <taxon>Insecta</taxon>
        <taxon>Pterygota</taxon>
        <taxon>Neoptera</taxon>
        <taxon>Endopterygota</taxon>
        <taxon>Diptera</taxon>
        <taxon>Nematocera</taxon>
        <taxon>Culicoidea</taxon>
        <taxon>Culicidae</taxon>
        <taxon>Culicinae</taxon>
        <taxon>Aedini</taxon>
        <taxon>Aedes</taxon>
        <taxon>Stegomyia</taxon>
    </lineage>
</organism>
<accession>A0ABM1ZGP7</accession>
<keyword evidence="3" id="KW-0540">Nuclease</keyword>
<keyword evidence="4" id="KW-0378">Hydrolase</keyword>
<dbReference type="Gene3D" id="2.40.70.10">
    <property type="entry name" value="Acid Proteases"/>
    <property type="match status" value="1"/>
</dbReference>
<evidence type="ECO:0000313" key="6">
    <source>
        <dbReference type="EnsemblMetazoa" id="AALFPA23_018296.P26867"/>
    </source>
</evidence>
<dbReference type="EnsemblMetazoa" id="AALFPA23_018296.R26867">
    <property type="protein sequence ID" value="AALFPA23_018296.P26867"/>
    <property type="gene ID" value="AALFPA23_018296"/>
</dbReference>